<proteinExistence type="predicted"/>
<sequence>MSKVQQVFKTTDGYFHPSLELAEFHQKQVDQLRDARNGYLAIEFLKRYHPDIYELNRKCFWLIFSGNDSSTDISNMISIFYGEYKDAILYALTKSCFYIHDTFGQIIPMEGEFKND</sequence>
<name>A0A8S5UMU6_9CAUD</name>
<dbReference type="EMBL" id="BK016109">
    <property type="protein sequence ID" value="DAF95702.1"/>
    <property type="molecule type" value="Genomic_DNA"/>
</dbReference>
<protein>
    <submittedName>
        <fullName evidence="1">Uncharacterized protein</fullName>
    </submittedName>
</protein>
<accession>A0A8S5UMU6</accession>
<reference evidence="1" key="1">
    <citation type="journal article" date="2021" name="Proc. Natl. Acad. Sci. U.S.A.">
        <title>A Catalog of Tens of Thousands of Viruses from Human Metagenomes Reveals Hidden Associations with Chronic Diseases.</title>
        <authorList>
            <person name="Tisza M.J."/>
            <person name="Buck C.B."/>
        </authorList>
    </citation>
    <scope>NUCLEOTIDE SEQUENCE</scope>
    <source>
        <strain evidence="1">CtCo31</strain>
    </source>
</reference>
<evidence type="ECO:0000313" key="1">
    <source>
        <dbReference type="EMBL" id="DAF95702.1"/>
    </source>
</evidence>
<organism evidence="1">
    <name type="scientific">Myoviridae sp. ctCo31</name>
    <dbReference type="NCBI Taxonomy" id="2825053"/>
    <lineage>
        <taxon>Viruses</taxon>
        <taxon>Duplodnaviria</taxon>
        <taxon>Heunggongvirae</taxon>
        <taxon>Uroviricota</taxon>
        <taxon>Caudoviricetes</taxon>
    </lineage>
</organism>